<sequence>MTCSKTSVTLFLGLILSTAGFVLTLAGWFAPPINSYVERIRLTGPIILLIGMGLLIISCLLCVYVQGKCCSFCYSDASALKESFDSSPTSQAFQSPSATSAGLGEEYNCVHLNEEKTKKRKTRTNNLDTVTYLPPDNPTASLVGLDEEPSTSAADHPLRVGPPPSYGDLQLRRSERRKVKCSSIEEDTFIL</sequence>
<keyword evidence="4" id="KW-1185">Reference proteome</keyword>
<feature type="region of interest" description="Disordered" evidence="1">
    <location>
        <begin position="136"/>
        <end position="169"/>
    </location>
</feature>
<gene>
    <name evidence="3" type="ORF">DGYR_LOCUS6916</name>
</gene>
<feature type="transmembrane region" description="Helical" evidence="2">
    <location>
        <begin position="42"/>
        <end position="66"/>
    </location>
</feature>
<evidence type="ECO:0000256" key="2">
    <source>
        <dbReference type="SAM" id="Phobius"/>
    </source>
</evidence>
<feature type="transmembrane region" description="Helical" evidence="2">
    <location>
        <begin position="6"/>
        <end position="30"/>
    </location>
</feature>
<evidence type="ECO:0000313" key="3">
    <source>
        <dbReference type="EMBL" id="CAD5118559.1"/>
    </source>
</evidence>
<proteinExistence type="predicted"/>
<comment type="caution">
    <text evidence="3">The sequence shown here is derived from an EMBL/GenBank/DDBJ whole genome shotgun (WGS) entry which is preliminary data.</text>
</comment>
<organism evidence="3 4">
    <name type="scientific">Dimorphilus gyrociliatus</name>
    <dbReference type="NCBI Taxonomy" id="2664684"/>
    <lineage>
        <taxon>Eukaryota</taxon>
        <taxon>Metazoa</taxon>
        <taxon>Spiralia</taxon>
        <taxon>Lophotrochozoa</taxon>
        <taxon>Annelida</taxon>
        <taxon>Polychaeta</taxon>
        <taxon>Polychaeta incertae sedis</taxon>
        <taxon>Dinophilidae</taxon>
        <taxon>Dimorphilus</taxon>
    </lineage>
</organism>
<dbReference type="EMBL" id="CAJFCJ010000009">
    <property type="protein sequence ID" value="CAD5118559.1"/>
    <property type="molecule type" value="Genomic_DNA"/>
</dbReference>
<keyword evidence="2" id="KW-1133">Transmembrane helix</keyword>
<reference evidence="3 4" key="1">
    <citation type="submission" date="2020-08" db="EMBL/GenBank/DDBJ databases">
        <authorList>
            <person name="Hejnol A."/>
        </authorList>
    </citation>
    <scope>NUCLEOTIDE SEQUENCE [LARGE SCALE GENOMIC DNA]</scope>
</reference>
<name>A0A7I8VS67_9ANNE</name>
<evidence type="ECO:0000313" key="4">
    <source>
        <dbReference type="Proteomes" id="UP000549394"/>
    </source>
</evidence>
<dbReference type="AlphaFoldDB" id="A0A7I8VS67"/>
<keyword evidence="2" id="KW-0812">Transmembrane</keyword>
<protein>
    <submittedName>
        <fullName evidence="3">Uncharacterized protein</fullName>
    </submittedName>
</protein>
<dbReference type="Proteomes" id="UP000549394">
    <property type="component" value="Unassembled WGS sequence"/>
</dbReference>
<accession>A0A7I8VS67</accession>
<keyword evidence="2" id="KW-0472">Membrane</keyword>
<evidence type="ECO:0000256" key="1">
    <source>
        <dbReference type="SAM" id="MobiDB-lite"/>
    </source>
</evidence>